<dbReference type="RefSeq" id="WP_150089087.1">
    <property type="nucleotide sequence ID" value="NZ_VWSF01000010.1"/>
</dbReference>
<feature type="chain" id="PRO_5024323095" evidence="1">
    <location>
        <begin position="24"/>
        <end position="221"/>
    </location>
</feature>
<organism evidence="2 3">
    <name type="scientific">Adhaeribacter rhizoryzae</name>
    <dbReference type="NCBI Taxonomy" id="2607907"/>
    <lineage>
        <taxon>Bacteria</taxon>
        <taxon>Pseudomonadati</taxon>
        <taxon>Bacteroidota</taxon>
        <taxon>Cytophagia</taxon>
        <taxon>Cytophagales</taxon>
        <taxon>Hymenobacteraceae</taxon>
        <taxon>Adhaeribacter</taxon>
    </lineage>
</organism>
<sequence>MKANLALSVLYFLFFSLPILAQAQVKQNKVPPKQAVAVPTDSLKTALEIILQEDQGVRKKLSTTPPSERMQLFREMRQVDSANQVKVKAILNRYGWLPQSKVGEKAADAIFFVVQHADTYLMEKYLPELQRWAQLGEARKTHAAMMEDRILMNQRKKQIYGTQAFSNQLTQGRFLIWPIADYPNVNKRRQEAGFDTTVEENAKRLNSIYNPSEIIPGLLAE</sequence>
<proteinExistence type="predicted"/>
<evidence type="ECO:0000256" key="1">
    <source>
        <dbReference type="SAM" id="SignalP"/>
    </source>
</evidence>
<keyword evidence="3" id="KW-1185">Reference proteome</keyword>
<evidence type="ECO:0000313" key="3">
    <source>
        <dbReference type="Proteomes" id="UP000323426"/>
    </source>
</evidence>
<keyword evidence="1" id="KW-0732">Signal</keyword>
<dbReference type="EMBL" id="VWSF01000010">
    <property type="protein sequence ID" value="KAA5544838.1"/>
    <property type="molecule type" value="Genomic_DNA"/>
</dbReference>
<reference evidence="2 3" key="1">
    <citation type="submission" date="2019-09" db="EMBL/GenBank/DDBJ databases">
        <title>Genome sequence and assembly of Adhaeribacter sp.</title>
        <authorList>
            <person name="Chhetri G."/>
        </authorList>
    </citation>
    <scope>NUCLEOTIDE SEQUENCE [LARGE SCALE GENOMIC DNA]</scope>
    <source>
        <strain evidence="2 3">DK36</strain>
    </source>
</reference>
<gene>
    <name evidence="2" type="ORF">F0145_14240</name>
</gene>
<protein>
    <submittedName>
        <fullName evidence="2">Uncharacterized protein</fullName>
    </submittedName>
</protein>
<dbReference type="Proteomes" id="UP000323426">
    <property type="component" value="Unassembled WGS sequence"/>
</dbReference>
<dbReference type="Pfam" id="PF20329">
    <property type="entry name" value="DUF6624"/>
    <property type="match status" value="1"/>
</dbReference>
<feature type="signal peptide" evidence="1">
    <location>
        <begin position="1"/>
        <end position="23"/>
    </location>
</feature>
<accession>A0A5M6DBA2</accession>
<comment type="caution">
    <text evidence="2">The sequence shown here is derived from an EMBL/GenBank/DDBJ whole genome shotgun (WGS) entry which is preliminary data.</text>
</comment>
<dbReference type="AlphaFoldDB" id="A0A5M6DBA2"/>
<evidence type="ECO:0000313" key="2">
    <source>
        <dbReference type="EMBL" id="KAA5544838.1"/>
    </source>
</evidence>
<name>A0A5M6DBA2_9BACT</name>
<dbReference type="InterPro" id="IPR046732">
    <property type="entry name" value="DUF6624"/>
</dbReference>